<name>A0ABY6PB04_9ACTN</name>
<reference evidence="1" key="1">
    <citation type="submission" date="2022-11" db="EMBL/GenBank/DDBJ databases">
        <title>Identification and genomic analyses of a novel endophytic actinobacterium Streptomyces endophytica sp. nov. with potential for biocontrol of Yam anthracnose.</title>
        <authorList>
            <person name="Huang X."/>
        </authorList>
    </citation>
    <scope>NUCLEOTIDE SEQUENCE</scope>
    <source>
        <strain evidence="1">HNM0140</strain>
    </source>
</reference>
<protein>
    <submittedName>
        <fullName evidence="1">Uncharacterized protein</fullName>
    </submittedName>
</protein>
<dbReference type="RefSeq" id="WP_265362378.1">
    <property type="nucleotide sequence ID" value="NZ_CP110636.1"/>
</dbReference>
<dbReference type="EMBL" id="CP110636">
    <property type="protein sequence ID" value="UZJ31005.1"/>
    <property type="molecule type" value="Genomic_DNA"/>
</dbReference>
<keyword evidence="2" id="KW-1185">Reference proteome</keyword>
<accession>A0ABY6PB04</accession>
<gene>
    <name evidence="1" type="ORF">OJ254_12470</name>
</gene>
<organism evidence="1 2">
    <name type="scientific">Streptomyces endophytica</name>
    <dbReference type="NCBI Taxonomy" id="2991496"/>
    <lineage>
        <taxon>Bacteria</taxon>
        <taxon>Bacillati</taxon>
        <taxon>Actinomycetota</taxon>
        <taxon>Actinomycetes</taxon>
        <taxon>Kitasatosporales</taxon>
        <taxon>Streptomycetaceae</taxon>
        <taxon>Streptomyces</taxon>
    </lineage>
</organism>
<evidence type="ECO:0000313" key="1">
    <source>
        <dbReference type="EMBL" id="UZJ31005.1"/>
    </source>
</evidence>
<proteinExistence type="predicted"/>
<evidence type="ECO:0000313" key="2">
    <source>
        <dbReference type="Proteomes" id="UP001164959"/>
    </source>
</evidence>
<sequence>MSTSTQTTWAEGTTARYLTLAAEILRDPTLTVDVTERDWVYAYTCRGCGDQASGYLKKVIHRGAQQHAEKCRAMPRPSTV</sequence>
<dbReference type="Proteomes" id="UP001164959">
    <property type="component" value="Chromosome"/>
</dbReference>